<feature type="transmembrane region" description="Helical" evidence="1">
    <location>
        <begin position="21"/>
        <end position="38"/>
    </location>
</feature>
<proteinExistence type="predicted"/>
<evidence type="ECO:0000313" key="3">
    <source>
        <dbReference type="Proteomes" id="UP000199103"/>
    </source>
</evidence>
<evidence type="ECO:0000256" key="1">
    <source>
        <dbReference type="SAM" id="Phobius"/>
    </source>
</evidence>
<name>A0A1H1YJ29_9ACTN</name>
<accession>A0A1H1YJ29</accession>
<keyword evidence="1" id="KW-0472">Membrane</keyword>
<dbReference type="EMBL" id="LT629772">
    <property type="protein sequence ID" value="SDT21460.1"/>
    <property type="molecule type" value="Genomic_DNA"/>
</dbReference>
<dbReference type="Proteomes" id="UP000199103">
    <property type="component" value="Chromosome I"/>
</dbReference>
<evidence type="ECO:0000313" key="2">
    <source>
        <dbReference type="EMBL" id="SDT21460.1"/>
    </source>
</evidence>
<dbReference type="RefSeq" id="WP_091527764.1">
    <property type="nucleotide sequence ID" value="NZ_LT629772.1"/>
</dbReference>
<dbReference type="AlphaFoldDB" id="A0A1H1YJ29"/>
<protein>
    <submittedName>
        <fullName evidence="2">Uncharacterized protein</fullName>
    </submittedName>
</protein>
<dbReference type="OrthoDB" id="68195at2"/>
<gene>
    <name evidence="2" type="ORF">SAMN04489812_4610</name>
</gene>
<organism evidence="2 3">
    <name type="scientific">Microlunatus soli</name>
    <dbReference type="NCBI Taxonomy" id="630515"/>
    <lineage>
        <taxon>Bacteria</taxon>
        <taxon>Bacillati</taxon>
        <taxon>Actinomycetota</taxon>
        <taxon>Actinomycetes</taxon>
        <taxon>Propionibacteriales</taxon>
        <taxon>Propionibacteriaceae</taxon>
        <taxon>Microlunatus</taxon>
    </lineage>
</organism>
<keyword evidence="1" id="KW-0812">Transmembrane</keyword>
<keyword evidence="1" id="KW-1133">Transmembrane helix</keyword>
<reference evidence="2 3" key="1">
    <citation type="submission" date="2016-10" db="EMBL/GenBank/DDBJ databases">
        <authorList>
            <person name="de Groot N.N."/>
        </authorList>
    </citation>
    <scope>NUCLEOTIDE SEQUENCE [LARGE SCALE GENOMIC DNA]</scope>
    <source>
        <strain evidence="2 3">DSM 21800</strain>
    </source>
</reference>
<sequence>MAVVNGGAVLQQHGRHPSLRAALAVGAAAVLLVGYFVVSSSITVLRPDVCGRFVSDAPAISRAVGDGWLASPPHGANVANPFLRVGFVDHDGSSGPVLHSLTGAELPLRPARSGC</sequence>
<keyword evidence="3" id="KW-1185">Reference proteome</keyword>